<evidence type="ECO:0000313" key="1">
    <source>
        <dbReference type="Ensembl" id="ENSCINP00000034966.1"/>
    </source>
</evidence>
<dbReference type="AlphaFoldDB" id="H2XZ82"/>
<dbReference type="GO" id="GO:0007264">
    <property type="term" value="P:small GTPase-mediated signal transduction"/>
    <property type="evidence" value="ECO:0007669"/>
    <property type="project" value="InterPro"/>
</dbReference>
<dbReference type="Ensembl" id="ENSCINT00000030297.1">
    <property type="protein sequence ID" value="ENSCINP00000034966.1"/>
    <property type="gene ID" value="ENSCING00000024597.1"/>
</dbReference>
<dbReference type="PANTHER" id="PTHR23317">
    <property type="entry name" value="DEDICATOR OF CYTOKINESIS DOCK"/>
    <property type="match status" value="1"/>
</dbReference>
<accession>H2XZ82</accession>
<proteinExistence type="predicted"/>
<name>H2XZ82_CIOIN</name>
<dbReference type="InterPro" id="IPR026791">
    <property type="entry name" value="DOCK"/>
</dbReference>
<sequence length="103" mass="11770">MIKYLKTLLAAGHSSMVRYLPTILNRLLYLLTHEGFTADGHTNCMKTLIHVVATYHDTGHDKLLQQYIKYMFVTAPWANYKCKTIHEELATGMQSLLRPSTAD</sequence>
<organism evidence="1 2">
    <name type="scientific">Ciona intestinalis</name>
    <name type="common">Transparent sea squirt</name>
    <name type="synonym">Ascidia intestinalis</name>
    <dbReference type="NCBI Taxonomy" id="7719"/>
    <lineage>
        <taxon>Eukaryota</taxon>
        <taxon>Metazoa</taxon>
        <taxon>Chordata</taxon>
        <taxon>Tunicata</taxon>
        <taxon>Ascidiacea</taxon>
        <taxon>Phlebobranchia</taxon>
        <taxon>Cionidae</taxon>
        <taxon>Ciona</taxon>
    </lineage>
</organism>
<dbReference type="PANTHER" id="PTHR23317:SF26">
    <property type="entry name" value="ZIZIMIN, ISOFORM K"/>
    <property type="match status" value="1"/>
</dbReference>
<reference evidence="2" key="1">
    <citation type="journal article" date="2002" name="Science">
        <title>The draft genome of Ciona intestinalis: insights into chordate and vertebrate origins.</title>
        <authorList>
            <person name="Dehal P."/>
            <person name="Satou Y."/>
            <person name="Campbell R.K."/>
            <person name="Chapman J."/>
            <person name="Degnan B."/>
            <person name="De Tomaso A."/>
            <person name="Davidson B."/>
            <person name="Di Gregorio A."/>
            <person name="Gelpke M."/>
            <person name="Goodstein D.M."/>
            <person name="Harafuji N."/>
            <person name="Hastings K.E."/>
            <person name="Ho I."/>
            <person name="Hotta K."/>
            <person name="Huang W."/>
            <person name="Kawashima T."/>
            <person name="Lemaire P."/>
            <person name="Martinez D."/>
            <person name="Meinertzhagen I.A."/>
            <person name="Necula S."/>
            <person name="Nonaka M."/>
            <person name="Putnam N."/>
            <person name="Rash S."/>
            <person name="Saiga H."/>
            <person name="Satake M."/>
            <person name="Terry A."/>
            <person name="Yamada L."/>
            <person name="Wang H.G."/>
            <person name="Awazu S."/>
            <person name="Azumi K."/>
            <person name="Boore J."/>
            <person name="Branno M."/>
            <person name="Chin-Bow S."/>
            <person name="DeSantis R."/>
            <person name="Doyle S."/>
            <person name="Francino P."/>
            <person name="Keys D.N."/>
            <person name="Haga S."/>
            <person name="Hayashi H."/>
            <person name="Hino K."/>
            <person name="Imai K.S."/>
            <person name="Inaba K."/>
            <person name="Kano S."/>
            <person name="Kobayashi K."/>
            <person name="Kobayashi M."/>
            <person name="Lee B.I."/>
            <person name="Makabe K.W."/>
            <person name="Manohar C."/>
            <person name="Matassi G."/>
            <person name="Medina M."/>
            <person name="Mochizuki Y."/>
            <person name="Mount S."/>
            <person name="Morishita T."/>
            <person name="Miura S."/>
            <person name="Nakayama A."/>
            <person name="Nishizaka S."/>
            <person name="Nomoto H."/>
            <person name="Ohta F."/>
            <person name="Oishi K."/>
            <person name="Rigoutsos I."/>
            <person name="Sano M."/>
            <person name="Sasaki A."/>
            <person name="Sasakura Y."/>
            <person name="Shoguchi E."/>
            <person name="Shin-i T."/>
            <person name="Spagnuolo A."/>
            <person name="Stainier D."/>
            <person name="Suzuki M.M."/>
            <person name="Tassy O."/>
            <person name="Takatori N."/>
            <person name="Tokuoka M."/>
            <person name="Yagi K."/>
            <person name="Yoshizaki F."/>
            <person name="Wada S."/>
            <person name="Zhang C."/>
            <person name="Hyatt P.D."/>
            <person name="Larimer F."/>
            <person name="Detter C."/>
            <person name="Doggett N."/>
            <person name="Glavina T."/>
            <person name="Hawkins T."/>
            <person name="Richardson P."/>
            <person name="Lucas S."/>
            <person name="Kohara Y."/>
            <person name="Levine M."/>
            <person name="Satoh N."/>
            <person name="Rokhsar D.S."/>
        </authorList>
    </citation>
    <scope>NUCLEOTIDE SEQUENCE [LARGE SCALE GENOMIC DNA]</scope>
</reference>
<keyword evidence="2" id="KW-1185">Reference proteome</keyword>
<evidence type="ECO:0000313" key="2">
    <source>
        <dbReference type="Proteomes" id="UP000008144"/>
    </source>
</evidence>
<reference evidence="1" key="2">
    <citation type="submission" date="2025-08" db="UniProtKB">
        <authorList>
            <consortium name="Ensembl"/>
        </authorList>
    </citation>
    <scope>IDENTIFICATION</scope>
</reference>
<dbReference type="Proteomes" id="UP000008144">
    <property type="component" value="Unassembled WGS sequence"/>
</dbReference>
<dbReference type="STRING" id="7719.ENSCINP00000034966"/>
<protein>
    <submittedName>
        <fullName evidence="1">Uncharacterized protein</fullName>
    </submittedName>
</protein>
<dbReference type="InParanoid" id="H2XZ82"/>
<dbReference type="GO" id="GO:0005085">
    <property type="term" value="F:guanyl-nucleotide exchange factor activity"/>
    <property type="evidence" value="ECO:0007669"/>
    <property type="project" value="InterPro"/>
</dbReference>
<reference evidence="1" key="3">
    <citation type="submission" date="2025-09" db="UniProtKB">
        <authorList>
            <consortium name="Ensembl"/>
        </authorList>
    </citation>
    <scope>IDENTIFICATION</scope>
</reference>
<dbReference type="HOGENOM" id="CLU_2269747_0_0_1"/>